<dbReference type="Proteomes" id="UP000450676">
    <property type="component" value="Unassembled WGS sequence"/>
</dbReference>
<dbReference type="Pfam" id="PF14258">
    <property type="entry name" value="DUF4350"/>
    <property type="match status" value="1"/>
</dbReference>
<keyword evidence="2" id="KW-0812">Transmembrane</keyword>
<keyword evidence="2" id="KW-1133">Transmembrane helix</keyword>
<dbReference type="EMBL" id="WWCU01000048">
    <property type="protein sequence ID" value="MYN10913.1"/>
    <property type="molecule type" value="Genomic_DNA"/>
</dbReference>
<reference evidence="4 5" key="1">
    <citation type="submission" date="2019-12" db="EMBL/GenBank/DDBJ databases">
        <title>Novel species isolated from a subtropical stream in China.</title>
        <authorList>
            <person name="Lu H."/>
        </authorList>
    </citation>
    <scope>NUCLEOTIDE SEQUENCE [LARGE SCALE GENOMIC DNA]</scope>
    <source>
        <strain evidence="4 5">FT127W</strain>
    </source>
</reference>
<gene>
    <name evidence="4" type="ORF">GTP77_26700</name>
</gene>
<evidence type="ECO:0000313" key="5">
    <source>
        <dbReference type="Proteomes" id="UP000450676"/>
    </source>
</evidence>
<evidence type="ECO:0000256" key="2">
    <source>
        <dbReference type="SAM" id="Phobius"/>
    </source>
</evidence>
<evidence type="ECO:0000259" key="3">
    <source>
        <dbReference type="Pfam" id="PF14258"/>
    </source>
</evidence>
<feature type="domain" description="DUF4350" evidence="3">
    <location>
        <begin position="50"/>
        <end position="286"/>
    </location>
</feature>
<feature type="transmembrane region" description="Helical" evidence="2">
    <location>
        <begin position="12"/>
        <end position="32"/>
    </location>
</feature>
<keyword evidence="2" id="KW-0472">Membrane</keyword>
<name>A0A7X4HHK8_9BURK</name>
<evidence type="ECO:0000313" key="4">
    <source>
        <dbReference type="EMBL" id="MYN10913.1"/>
    </source>
</evidence>
<evidence type="ECO:0000256" key="1">
    <source>
        <dbReference type="SAM" id="MobiDB-lite"/>
    </source>
</evidence>
<keyword evidence="5" id="KW-1185">Reference proteome</keyword>
<dbReference type="AlphaFoldDB" id="A0A7X4HHK8"/>
<dbReference type="RefSeq" id="WP_161075194.1">
    <property type="nucleotide sequence ID" value="NZ_WWCU01000048.1"/>
</dbReference>
<organism evidence="4 5">
    <name type="scientific">Pseudoduganella aquatica</name>
    <dbReference type="NCBI Taxonomy" id="2660641"/>
    <lineage>
        <taxon>Bacteria</taxon>
        <taxon>Pseudomonadati</taxon>
        <taxon>Pseudomonadota</taxon>
        <taxon>Betaproteobacteria</taxon>
        <taxon>Burkholderiales</taxon>
        <taxon>Oxalobacteraceae</taxon>
        <taxon>Telluria group</taxon>
        <taxon>Pseudoduganella</taxon>
    </lineage>
</organism>
<feature type="compositionally biased region" description="Acidic residues" evidence="1">
    <location>
        <begin position="177"/>
        <end position="194"/>
    </location>
</feature>
<dbReference type="InterPro" id="IPR025646">
    <property type="entry name" value="DUF4350"/>
</dbReference>
<proteinExistence type="predicted"/>
<feature type="transmembrane region" description="Helical" evidence="2">
    <location>
        <begin position="307"/>
        <end position="331"/>
    </location>
</feature>
<protein>
    <submittedName>
        <fullName evidence="4">DUF4350 domain-containing protein</fullName>
    </submittedName>
</protein>
<sequence length="447" mass="48733">MSARQGVGRSTSRALIALACAAALGGCVWLWYAVMERSPAAVNYVSPLAISNPMLAAGTLLKQHGYTVSVEQRLSGARLASLPGGTLILADNTGQVDPVQAEQLMDWVRRGNTLLMQPKWVPVRPGGSDKADRLDPRKRVIPLTEPDPLGKRFGVGLSYRSKLRADCDHPGAPPPDAEAEGDEEDEDMEEDDSDGSGAEEVPAPKKELRQLTCVTLPGGAYPLALDTGTEVLYPLHARITPLWSDADGASVRVYGEGKGHVVMVSDNYFNNQRLPRYDHAELLLGLAGLNQQGRNVMLVLHADASPWYALLWQAAWMPLTALALLLALLLWRAARRFGPMLPDPSTERRALLEHIEASGNWLWRAAGGRDTLLAAARQETLALLRRRAPELQQLGADEQAARLARLCSAPLADMRSALHGPAASQPAAFTRQIQLLQQVRNLYERKQ</sequence>
<feature type="region of interest" description="Disordered" evidence="1">
    <location>
        <begin position="164"/>
        <end position="206"/>
    </location>
</feature>
<accession>A0A7X4HHK8</accession>
<comment type="caution">
    <text evidence="4">The sequence shown here is derived from an EMBL/GenBank/DDBJ whole genome shotgun (WGS) entry which is preliminary data.</text>
</comment>
<feature type="region of interest" description="Disordered" evidence="1">
    <location>
        <begin position="119"/>
        <end position="145"/>
    </location>
</feature>
<feature type="compositionally biased region" description="Basic and acidic residues" evidence="1">
    <location>
        <begin position="127"/>
        <end position="138"/>
    </location>
</feature>
<dbReference type="PROSITE" id="PS51257">
    <property type="entry name" value="PROKAR_LIPOPROTEIN"/>
    <property type="match status" value="1"/>
</dbReference>